<comment type="subcellular location">
    <subcellularLocation>
        <location evidence="1">Membrane</location>
        <topology evidence="1">Multi-pass membrane protein</topology>
    </subcellularLocation>
</comment>
<keyword evidence="11" id="KW-0676">Redox-active center</keyword>
<evidence type="ECO:0000256" key="6">
    <source>
        <dbReference type="ARBA" id="ARBA00022989"/>
    </source>
</evidence>
<keyword evidence="7" id="KW-0560">Oxidoreductase</keyword>
<evidence type="ECO:0000313" key="14">
    <source>
        <dbReference type="Proteomes" id="UP000229342"/>
    </source>
</evidence>
<dbReference type="InterPro" id="IPR012187">
    <property type="entry name" value="Disulphide_bond_form_BdbC"/>
</dbReference>
<evidence type="ECO:0000256" key="10">
    <source>
        <dbReference type="ARBA" id="ARBA00023186"/>
    </source>
</evidence>
<accession>A0A2H0KAF1</accession>
<reference evidence="13 14" key="1">
    <citation type="submission" date="2017-09" db="EMBL/GenBank/DDBJ databases">
        <title>Depth-based differentiation of microbial function through sediment-hosted aquifers and enrichment of novel symbionts in the deep terrestrial subsurface.</title>
        <authorList>
            <person name="Probst A.J."/>
            <person name="Ladd B."/>
            <person name="Jarett J.K."/>
            <person name="Geller-Mcgrath D.E."/>
            <person name="Sieber C.M."/>
            <person name="Emerson J.B."/>
            <person name="Anantharaman K."/>
            <person name="Thomas B.C."/>
            <person name="Malmstrom R."/>
            <person name="Stieglmeier M."/>
            <person name="Klingl A."/>
            <person name="Woyke T."/>
            <person name="Ryan C.M."/>
            <person name="Banfield J.F."/>
        </authorList>
    </citation>
    <scope>NUCLEOTIDE SEQUENCE [LARGE SCALE GENOMIC DNA]</scope>
    <source>
        <strain evidence="13">CG11_big_fil_rev_8_21_14_0_20_46_11</strain>
    </source>
</reference>
<dbReference type="GO" id="GO:0006457">
    <property type="term" value="P:protein folding"/>
    <property type="evidence" value="ECO:0007669"/>
    <property type="project" value="InterPro"/>
</dbReference>
<gene>
    <name evidence="13" type="ORF">COV91_05160</name>
</gene>
<dbReference type="SUPFAM" id="SSF158442">
    <property type="entry name" value="DsbB-like"/>
    <property type="match status" value="1"/>
</dbReference>
<keyword evidence="5" id="KW-0249">Electron transport</keyword>
<dbReference type="PANTHER" id="PTHR43469:SF1">
    <property type="entry name" value="SPBETA PROPHAGE-DERIVED DISULFIDE BOND FORMATION PROTEIN B"/>
    <property type="match status" value="1"/>
</dbReference>
<sequence length="176" mass="19517">MTLATSVNFILSSLTVLAQILVIWLVLSWLFSWPLPKVLRSRATLLAFIVATIATLGSLTYSDILGYEPCKLCWFQRIFMYPQVLILGFAVFGKHKGSRALFDVSFVMAIVGAVIAFYHYLMQNGIVPEGSCAAIGYSASCAQRFVMNFDYITIPLMATSAFLLIIVALRISKKDV</sequence>
<organism evidence="13 14">
    <name type="scientific">Candidatus Taylorbacteria bacterium CG11_big_fil_rev_8_21_14_0_20_46_11</name>
    <dbReference type="NCBI Taxonomy" id="1975025"/>
    <lineage>
        <taxon>Bacteria</taxon>
        <taxon>Candidatus Tayloriibacteriota</taxon>
    </lineage>
</organism>
<evidence type="ECO:0000313" key="13">
    <source>
        <dbReference type="EMBL" id="PIQ68242.1"/>
    </source>
</evidence>
<dbReference type="Proteomes" id="UP000229342">
    <property type="component" value="Unassembled WGS sequence"/>
</dbReference>
<comment type="caution">
    <text evidence="13">The sequence shown here is derived from an EMBL/GenBank/DDBJ whole genome shotgun (WGS) entry which is preliminary data.</text>
</comment>
<keyword evidence="6 12" id="KW-1133">Transmembrane helix</keyword>
<evidence type="ECO:0000256" key="1">
    <source>
        <dbReference type="ARBA" id="ARBA00004141"/>
    </source>
</evidence>
<dbReference type="PANTHER" id="PTHR43469">
    <property type="entry name" value="DISULFIDE FORMATION PROTEIN-RELATED"/>
    <property type="match status" value="1"/>
</dbReference>
<feature type="transmembrane region" description="Helical" evidence="12">
    <location>
        <begin position="152"/>
        <end position="171"/>
    </location>
</feature>
<keyword evidence="4 12" id="KW-0812">Transmembrane</keyword>
<evidence type="ECO:0000256" key="12">
    <source>
        <dbReference type="SAM" id="Phobius"/>
    </source>
</evidence>
<evidence type="ECO:0000256" key="11">
    <source>
        <dbReference type="ARBA" id="ARBA00023284"/>
    </source>
</evidence>
<name>A0A2H0KAF1_9BACT</name>
<dbReference type="Pfam" id="PF02600">
    <property type="entry name" value="DsbB"/>
    <property type="match status" value="1"/>
</dbReference>
<dbReference type="AlphaFoldDB" id="A0A2H0KAF1"/>
<dbReference type="GO" id="GO:0016020">
    <property type="term" value="C:membrane"/>
    <property type="evidence" value="ECO:0007669"/>
    <property type="project" value="UniProtKB-SubCell"/>
</dbReference>
<feature type="transmembrane region" description="Helical" evidence="12">
    <location>
        <begin position="6"/>
        <end position="31"/>
    </location>
</feature>
<dbReference type="Gene3D" id="1.20.1550.10">
    <property type="entry name" value="DsbB-like"/>
    <property type="match status" value="1"/>
</dbReference>
<proteinExistence type="inferred from homology"/>
<dbReference type="GO" id="GO:0015035">
    <property type="term" value="F:protein-disulfide reductase activity"/>
    <property type="evidence" value="ECO:0007669"/>
    <property type="project" value="InterPro"/>
</dbReference>
<feature type="transmembrane region" description="Helical" evidence="12">
    <location>
        <begin position="43"/>
        <end position="62"/>
    </location>
</feature>
<dbReference type="InterPro" id="IPR003752">
    <property type="entry name" value="DiS_bond_form_DsbB/BdbC"/>
</dbReference>
<feature type="transmembrane region" description="Helical" evidence="12">
    <location>
        <begin position="100"/>
        <end position="121"/>
    </location>
</feature>
<evidence type="ECO:0000256" key="2">
    <source>
        <dbReference type="ARBA" id="ARBA00007602"/>
    </source>
</evidence>
<evidence type="ECO:0000256" key="4">
    <source>
        <dbReference type="ARBA" id="ARBA00022692"/>
    </source>
</evidence>
<keyword evidence="9" id="KW-1015">Disulfide bond</keyword>
<keyword evidence="3" id="KW-0813">Transport</keyword>
<keyword evidence="10" id="KW-0143">Chaperone</keyword>
<evidence type="ECO:0000256" key="8">
    <source>
        <dbReference type="ARBA" id="ARBA00023136"/>
    </source>
</evidence>
<evidence type="ECO:0000256" key="5">
    <source>
        <dbReference type="ARBA" id="ARBA00022982"/>
    </source>
</evidence>
<evidence type="ECO:0000256" key="9">
    <source>
        <dbReference type="ARBA" id="ARBA00023157"/>
    </source>
</evidence>
<keyword evidence="8 12" id="KW-0472">Membrane</keyword>
<evidence type="ECO:0000256" key="3">
    <source>
        <dbReference type="ARBA" id="ARBA00022448"/>
    </source>
</evidence>
<dbReference type="InterPro" id="IPR023380">
    <property type="entry name" value="DsbB-like_sf"/>
</dbReference>
<comment type="similarity">
    <text evidence="2">Belongs to the DsbB family. BdbC subfamily.</text>
</comment>
<dbReference type="EMBL" id="PCVG01000068">
    <property type="protein sequence ID" value="PIQ68242.1"/>
    <property type="molecule type" value="Genomic_DNA"/>
</dbReference>
<feature type="transmembrane region" description="Helical" evidence="12">
    <location>
        <begin position="74"/>
        <end position="93"/>
    </location>
</feature>
<protein>
    <submittedName>
        <fullName evidence="13">Disulfide bond formation protein B</fullName>
    </submittedName>
</protein>
<evidence type="ECO:0000256" key="7">
    <source>
        <dbReference type="ARBA" id="ARBA00023002"/>
    </source>
</evidence>